<dbReference type="CDD" id="cd16934">
    <property type="entry name" value="HATPase_RsbT-like"/>
    <property type="match status" value="1"/>
</dbReference>
<sequence length="338" mass="37250">MVDATHTVFNASDRSYYAVLKKEIHAIAIQAGFDEKRTAELDIIVAELTSNLHKYANGGELLVGCFDTPGEEYIELISLDHGPGMADLQRVMTDGYSSSNTMGHGLGSIKRLSDEFDIYSLKGWGTIVLSRVYKTRRSAKVRAKVDIQIKPLVIKKPGEVTSGDGCYYKITEGFVKLLVADGLGHGPEANLAVNEAVRSFKLCPYDSPVEVIRYLHADIRKTRGMVGTVAVYDMNAKVLKIAGVGNISTKLVGRVNSKNVLSYNGIIGHNIPNTMNDQRVEFADYQQMMFCSDGIKSRWDTLKYVGINRCDSAILATAIYKDFARQTDDMSVIIAKVS</sequence>
<dbReference type="InterPro" id="IPR003594">
    <property type="entry name" value="HATPase_dom"/>
</dbReference>
<dbReference type="SUPFAM" id="SSF55874">
    <property type="entry name" value="ATPase domain of HSP90 chaperone/DNA topoisomerase II/histidine kinase"/>
    <property type="match status" value="1"/>
</dbReference>
<proteinExistence type="predicted"/>
<dbReference type="InterPro" id="IPR036457">
    <property type="entry name" value="PPM-type-like_dom_sf"/>
</dbReference>
<evidence type="ECO:0000313" key="4">
    <source>
        <dbReference type="Proteomes" id="UP001596958"/>
    </source>
</evidence>
<evidence type="ECO:0000259" key="1">
    <source>
        <dbReference type="Pfam" id="PF07228"/>
    </source>
</evidence>
<dbReference type="Gene3D" id="3.60.40.10">
    <property type="entry name" value="PPM-type phosphatase domain"/>
    <property type="match status" value="1"/>
</dbReference>
<dbReference type="EC" id="3.1.3.16" evidence="3"/>
<dbReference type="Pfam" id="PF13581">
    <property type="entry name" value="HATPase_c_2"/>
    <property type="match status" value="1"/>
</dbReference>
<dbReference type="PANTHER" id="PTHR35801">
    <property type="entry name" value="PHOSPHOSERINE PHOSPHATASE RSBX"/>
    <property type="match status" value="1"/>
</dbReference>
<dbReference type="SUPFAM" id="SSF81606">
    <property type="entry name" value="PP2C-like"/>
    <property type="match status" value="1"/>
</dbReference>
<dbReference type="RefSeq" id="WP_377096362.1">
    <property type="nucleotide sequence ID" value="NZ_JBHTHU010000001.1"/>
</dbReference>
<evidence type="ECO:0000313" key="3">
    <source>
        <dbReference type="EMBL" id="MFD0748709.1"/>
    </source>
</evidence>
<dbReference type="EMBL" id="JBHTHU010000001">
    <property type="protein sequence ID" value="MFD0748709.1"/>
    <property type="molecule type" value="Genomic_DNA"/>
</dbReference>
<reference evidence="4" key="1">
    <citation type="journal article" date="2019" name="Int. J. Syst. Evol. Microbiol.">
        <title>The Global Catalogue of Microorganisms (GCM) 10K type strain sequencing project: providing services to taxonomists for standard genome sequencing and annotation.</title>
        <authorList>
            <consortium name="The Broad Institute Genomics Platform"/>
            <consortium name="The Broad Institute Genome Sequencing Center for Infectious Disease"/>
            <person name="Wu L."/>
            <person name="Ma J."/>
        </authorList>
    </citation>
    <scope>NUCLEOTIDE SEQUENCE [LARGE SCALE GENOMIC DNA]</scope>
    <source>
        <strain evidence="4">CCUG 63418</strain>
    </source>
</reference>
<keyword evidence="4" id="KW-1185">Reference proteome</keyword>
<keyword evidence="3" id="KW-0378">Hydrolase</keyword>
<keyword evidence="3" id="KW-0067">ATP-binding</keyword>
<organism evidence="3 4">
    <name type="scientific">Mucilaginibacter calamicampi</name>
    <dbReference type="NCBI Taxonomy" id="1302352"/>
    <lineage>
        <taxon>Bacteria</taxon>
        <taxon>Pseudomonadati</taxon>
        <taxon>Bacteroidota</taxon>
        <taxon>Sphingobacteriia</taxon>
        <taxon>Sphingobacteriales</taxon>
        <taxon>Sphingobacteriaceae</taxon>
        <taxon>Mucilaginibacter</taxon>
    </lineage>
</organism>
<feature type="domain" description="Histidine kinase/HSP90-like ATPase" evidence="2">
    <location>
        <begin position="16"/>
        <end position="128"/>
    </location>
</feature>
<name>A0ABW2YQP6_9SPHI</name>
<dbReference type="Pfam" id="PF07228">
    <property type="entry name" value="SpoIIE"/>
    <property type="match status" value="1"/>
</dbReference>
<comment type="caution">
    <text evidence="3">The sequence shown here is derived from an EMBL/GenBank/DDBJ whole genome shotgun (WGS) entry which is preliminary data.</text>
</comment>
<dbReference type="PANTHER" id="PTHR35801:SF1">
    <property type="entry name" value="PHOSPHOSERINE PHOSPHATASE RSBX"/>
    <property type="match status" value="1"/>
</dbReference>
<dbReference type="GO" id="GO:0005524">
    <property type="term" value="F:ATP binding"/>
    <property type="evidence" value="ECO:0007669"/>
    <property type="project" value="UniProtKB-KW"/>
</dbReference>
<dbReference type="Proteomes" id="UP001596958">
    <property type="component" value="Unassembled WGS sequence"/>
</dbReference>
<accession>A0ABW2YQP6</accession>
<protein>
    <submittedName>
        <fullName evidence="3">ATP-binding SpoIIE family protein phosphatase</fullName>
        <ecNumber evidence="3">3.1.3.16</ecNumber>
    </submittedName>
</protein>
<dbReference type="GO" id="GO:0004722">
    <property type="term" value="F:protein serine/threonine phosphatase activity"/>
    <property type="evidence" value="ECO:0007669"/>
    <property type="project" value="UniProtKB-EC"/>
</dbReference>
<dbReference type="InterPro" id="IPR001932">
    <property type="entry name" value="PPM-type_phosphatase-like_dom"/>
</dbReference>
<evidence type="ECO:0000259" key="2">
    <source>
        <dbReference type="Pfam" id="PF13581"/>
    </source>
</evidence>
<feature type="domain" description="PPM-type phosphatase" evidence="1">
    <location>
        <begin position="174"/>
        <end position="337"/>
    </location>
</feature>
<gene>
    <name evidence="3" type="ORF">ACFQZS_01055</name>
</gene>
<dbReference type="Gene3D" id="3.30.565.10">
    <property type="entry name" value="Histidine kinase-like ATPase, C-terminal domain"/>
    <property type="match status" value="1"/>
</dbReference>
<dbReference type="InterPro" id="IPR039248">
    <property type="entry name" value="Ptase_RsbX"/>
</dbReference>
<keyword evidence="3" id="KW-0547">Nucleotide-binding</keyword>
<dbReference type="InterPro" id="IPR036890">
    <property type="entry name" value="HATPase_C_sf"/>
</dbReference>